<evidence type="ECO:0000313" key="3">
    <source>
        <dbReference type="Proteomes" id="UP000423525"/>
    </source>
</evidence>
<name>A0A6I8MGT5_9CORY</name>
<dbReference type="AlphaFoldDB" id="A0A6I8MGT5"/>
<gene>
    <name evidence="2" type="ORF">FRC0190_00594</name>
</gene>
<dbReference type="RefSeq" id="WP_155871767.1">
    <property type="nucleotide sequence ID" value="NZ_CP168248.1"/>
</dbReference>
<dbReference type="KEGG" id="crf:FRC0190_00594"/>
<dbReference type="EMBL" id="LR738855">
    <property type="protein sequence ID" value="VZH84579.1"/>
    <property type="molecule type" value="Genomic_DNA"/>
</dbReference>
<protein>
    <submittedName>
        <fullName evidence="2">Uncharacterized protein</fullName>
    </submittedName>
</protein>
<keyword evidence="1" id="KW-0732">Signal</keyword>
<accession>A0A6I8MGT5</accession>
<feature type="chain" id="PRO_5038731049" evidence="1">
    <location>
        <begin position="31"/>
        <end position="189"/>
    </location>
</feature>
<dbReference type="Proteomes" id="UP000423525">
    <property type="component" value="Chromosome"/>
</dbReference>
<proteinExistence type="predicted"/>
<sequence length="189" mass="19541">MSFGVRTASIAFSLALALPMSMMSAPKTQAFPDFPISLGQETSYAVTNSHDCSELYNDEPVAVPYVAVAAVEELIDNGTIDPSVVFALNTTDPNVTVVGPQPRALPVVAALALAGVAWCAKGALSSLGPSALQTMVHQANSKVPPPDWVLNAIFGCAGGPVLGALTSQVMRLKFAGAVLATVIKLRNFG</sequence>
<evidence type="ECO:0000256" key="1">
    <source>
        <dbReference type="SAM" id="SignalP"/>
    </source>
</evidence>
<reference evidence="2 3" key="1">
    <citation type="submission" date="2019-11" db="EMBL/GenBank/DDBJ databases">
        <authorList>
            <person name="Brisse S."/>
        </authorList>
    </citation>
    <scope>NUCLEOTIDE SEQUENCE [LARGE SCALE GENOMIC DNA]</scope>
    <source>
        <strain evidence="2">FRC0190</strain>
    </source>
</reference>
<evidence type="ECO:0000313" key="2">
    <source>
        <dbReference type="EMBL" id="VZH84579.1"/>
    </source>
</evidence>
<feature type="signal peptide" evidence="1">
    <location>
        <begin position="1"/>
        <end position="30"/>
    </location>
</feature>
<organism evidence="2 3">
    <name type="scientific">Corynebacterium rouxii</name>
    <dbReference type="NCBI Taxonomy" id="2719119"/>
    <lineage>
        <taxon>Bacteria</taxon>
        <taxon>Bacillati</taxon>
        <taxon>Actinomycetota</taxon>
        <taxon>Actinomycetes</taxon>
        <taxon>Mycobacteriales</taxon>
        <taxon>Corynebacteriaceae</taxon>
        <taxon>Corynebacterium</taxon>
    </lineage>
</organism>